<name>A9YMW2_9BBAC</name>
<accession>A9YMW2</accession>
<dbReference type="Proteomes" id="UP000203266">
    <property type="component" value="Segment"/>
</dbReference>
<evidence type="ECO:0000313" key="2">
    <source>
        <dbReference type="Proteomes" id="UP000203266"/>
    </source>
</evidence>
<proteinExistence type="predicted"/>
<organism evidence="1 2">
    <name type="scientific">Helicoverpa armigera granulovirus</name>
    <dbReference type="NCBI Taxonomy" id="489830"/>
    <lineage>
        <taxon>Viruses</taxon>
        <taxon>Viruses incertae sedis</taxon>
        <taxon>Naldaviricetes</taxon>
        <taxon>Lefavirales</taxon>
        <taxon>Baculoviridae</taxon>
        <taxon>Betabaculovirus</taxon>
        <taxon>Betabaculovirus helarmigerae</taxon>
    </lineage>
</organism>
<reference evidence="1 2" key="1">
    <citation type="journal article" date="2008" name="Virus Genes">
        <title>Genomic sequence analysis of a granulovirus isolated from the Old World bollworm, Helicoverpa armigera.</title>
        <authorList>
            <person name="Harrison R.L."/>
            <person name="Popham H.J."/>
        </authorList>
    </citation>
    <scope>NUCLEOTIDE SEQUENCE [LARGE SCALE GENOMIC DNA]</scope>
</reference>
<dbReference type="RefSeq" id="YP_001649102.1">
    <property type="nucleotide sequence ID" value="NC_010240.1"/>
</dbReference>
<dbReference type="KEGG" id="vg:10973804"/>
<dbReference type="EMBL" id="EU255577">
    <property type="protein sequence ID" value="ABY47811.1"/>
    <property type="molecule type" value="Genomic_DNA"/>
</dbReference>
<protein>
    <submittedName>
        <fullName evidence="1">Uncharacterized protein</fullName>
    </submittedName>
</protein>
<sequence length="181" mass="21394">MDNNQFHFDYVRRYYYQSDLRVLLFDGACLQITQFTNLFLPFVVKVTRPSASTPYLPNVPFIKLFTLGVLIDKPFRYVMHSLLTQNYCQQLHLLPDQTSYEYIYGHVNALVHSRGCMFAVVIFKNDKDKIDYMLVAEHRAAVDYFYPQMCTQLPNQDFVYFCHAKRVKVSMFDENPLVELV</sequence>
<dbReference type="OrthoDB" id="19088at10239"/>
<keyword evidence="2" id="KW-1185">Reference proteome</keyword>
<evidence type="ECO:0000313" key="1">
    <source>
        <dbReference type="EMBL" id="ABY47811.1"/>
    </source>
</evidence>
<dbReference type="GeneID" id="10973804"/>